<evidence type="ECO:0000313" key="2">
    <source>
        <dbReference type="EMBL" id="MBE6267228.1"/>
    </source>
</evidence>
<gene>
    <name evidence="2" type="ORF">E7102_12325</name>
</gene>
<protein>
    <submittedName>
        <fullName evidence="2">DUF3316 domain-containing protein</fullName>
    </submittedName>
</protein>
<reference evidence="2" key="1">
    <citation type="submission" date="2019-04" db="EMBL/GenBank/DDBJ databases">
        <title>Evolution of Biomass-Degrading Anaerobic Consortia Revealed by Metagenomics.</title>
        <authorList>
            <person name="Peng X."/>
        </authorList>
    </citation>
    <scope>NUCLEOTIDE SEQUENCE</scope>
    <source>
        <strain evidence="2">SIG141</strain>
    </source>
</reference>
<feature type="chain" id="PRO_5037595458" evidence="1">
    <location>
        <begin position="21"/>
        <end position="255"/>
    </location>
</feature>
<evidence type="ECO:0000256" key="1">
    <source>
        <dbReference type="SAM" id="SignalP"/>
    </source>
</evidence>
<dbReference type="Proteomes" id="UP000763088">
    <property type="component" value="Unassembled WGS sequence"/>
</dbReference>
<feature type="signal peptide" evidence="1">
    <location>
        <begin position="1"/>
        <end position="20"/>
    </location>
</feature>
<comment type="caution">
    <text evidence="2">The sequence shown here is derived from an EMBL/GenBank/DDBJ whole genome shotgun (WGS) entry which is preliminary data.</text>
</comment>
<sequence>MRTLSKILLCLAFAATTAKAQTTTHMLGIGQSKILDTYLTQEHFSGTGYTYLYIKDTAPTDTLRRWTTTIEHEVDFSKTKDRSGNASNLEVSYNLYWARYYNLQPISNLRLQVGAAANASLGGIYNMTSSNNPAQAHASINIMPSATASYDFRIGSQDFSARYELNLPFIGVMFSPNYGQAYYEIFCQGNYDHNIVPTTFISAPTFRQTASVDWHFSKRMSLRLGYLGNYQQSNVNNLKSHIYAHRIMIGITRSL</sequence>
<accession>A0A928GJM5</accession>
<keyword evidence="1" id="KW-0732">Signal</keyword>
<name>A0A928GJM5_XYLRU</name>
<evidence type="ECO:0000313" key="3">
    <source>
        <dbReference type="Proteomes" id="UP000763088"/>
    </source>
</evidence>
<organism evidence="2 3">
    <name type="scientific">Xylanibacter ruminicola</name>
    <name type="common">Prevotella ruminicola</name>
    <dbReference type="NCBI Taxonomy" id="839"/>
    <lineage>
        <taxon>Bacteria</taxon>
        <taxon>Pseudomonadati</taxon>
        <taxon>Bacteroidota</taxon>
        <taxon>Bacteroidia</taxon>
        <taxon>Bacteroidales</taxon>
        <taxon>Prevotellaceae</taxon>
        <taxon>Xylanibacter</taxon>
    </lineage>
</organism>
<proteinExistence type="predicted"/>
<dbReference type="EMBL" id="SUYD01000018">
    <property type="protein sequence ID" value="MBE6267228.1"/>
    <property type="molecule type" value="Genomic_DNA"/>
</dbReference>
<dbReference type="AlphaFoldDB" id="A0A928GJM5"/>